<dbReference type="InterPro" id="IPR050478">
    <property type="entry name" value="Ethylene_sulfur-biosynth"/>
</dbReference>
<dbReference type="GO" id="GO:0006520">
    <property type="term" value="P:amino acid metabolic process"/>
    <property type="evidence" value="ECO:0007669"/>
    <property type="project" value="TreeGrafter"/>
</dbReference>
<dbReference type="AlphaFoldDB" id="W9S7I7"/>
<dbReference type="InterPro" id="IPR037029">
    <property type="entry name" value="Alliinase_N_sf"/>
</dbReference>
<protein>
    <submittedName>
        <fullName evidence="8">Tryptophan aminotransferase-related protein 2</fullName>
    </submittedName>
</protein>
<evidence type="ECO:0000256" key="4">
    <source>
        <dbReference type="ARBA" id="ARBA00022576"/>
    </source>
</evidence>
<dbReference type="SUPFAM" id="SSF53383">
    <property type="entry name" value="PLP-dependent transferases"/>
    <property type="match status" value="1"/>
</dbReference>
<dbReference type="STRING" id="981085.W9S7I7"/>
<evidence type="ECO:0000256" key="1">
    <source>
        <dbReference type="ARBA" id="ARBA00001933"/>
    </source>
</evidence>
<evidence type="ECO:0000256" key="2">
    <source>
        <dbReference type="ARBA" id="ARBA00006312"/>
    </source>
</evidence>
<dbReference type="InterPro" id="IPR015421">
    <property type="entry name" value="PyrdxlP-dep_Trfase_major"/>
</dbReference>
<dbReference type="EMBL" id="KE345081">
    <property type="protein sequence ID" value="EXB93565.1"/>
    <property type="molecule type" value="Genomic_DNA"/>
</dbReference>
<evidence type="ECO:0000313" key="8">
    <source>
        <dbReference type="EMBL" id="EXB93565.1"/>
    </source>
</evidence>
<dbReference type="PANTHER" id="PTHR43795:SF22">
    <property type="entry name" value="TRYPTOPHAN AMINOTRANSFERASE-RELATED PROTEIN 2"/>
    <property type="match status" value="1"/>
</dbReference>
<evidence type="ECO:0000256" key="3">
    <source>
        <dbReference type="ARBA" id="ARBA00011738"/>
    </source>
</evidence>
<dbReference type="Gene3D" id="3.90.1150.10">
    <property type="entry name" value="Aspartate Aminotransferase, domain 1"/>
    <property type="match status" value="1"/>
</dbReference>
<comment type="cofactor">
    <cofactor evidence="1">
        <name>pyridoxal 5'-phosphate</name>
        <dbReference type="ChEBI" id="CHEBI:597326"/>
    </cofactor>
</comment>
<keyword evidence="8" id="KW-0808">Transferase</keyword>
<accession>W9S7I7</accession>
<dbReference type="GO" id="GO:0008483">
    <property type="term" value="F:transaminase activity"/>
    <property type="evidence" value="ECO:0007669"/>
    <property type="project" value="UniProtKB-KW"/>
</dbReference>
<gene>
    <name evidence="8" type="ORF">L484_014557</name>
</gene>
<keyword evidence="9" id="KW-1185">Reference proteome</keyword>
<dbReference type="Gene3D" id="3.40.640.10">
    <property type="entry name" value="Type I PLP-dependent aspartate aminotransferase-like (Major domain)"/>
    <property type="match status" value="1"/>
</dbReference>
<dbReference type="InterPro" id="IPR006948">
    <property type="entry name" value="Alliinase_C"/>
</dbReference>
<organism evidence="8 9">
    <name type="scientific">Morus notabilis</name>
    <dbReference type="NCBI Taxonomy" id="981085"/>
    <lineage>
        <taxon>Eukaryota</taxon>
        <taxon>Viridiplantae</taxon>
        <taxon>Streptophyta</taxon>
        <taxon>Embryophyta</taxon>
        <taxon>Tracheophyta</taxon>
        <taxon>Spermatophyta</taxon>
        <taxon>Magnoliopsida</taxon>
        <taxon>eudicotyledons</taxon>
        <taxon>Gunneridae</taxon>
        <taxon>Pentapetalae</taxon>
        <taxon>rosids</taxon>
        <taxon>fabids</taxon>
        <taxon>Rosales</taxon>
        <taxon>Moraceae</taxon>
        <taxon>Moreae</taxon>
        <taxon>Morus</taxon>
    </lineage>
</organism>
<reference evidence="9" key="1">
    <citation type="submission" date="2013-01" db="EMBL/GenBank/DDBJ databases">
        <title>Draft Genome Sequence of a Mulberry Tree, Morus notabilis C.K. Schneid.</title>
        <authorList>
            <person name="He N."/>
            <person name="Zhao S."/>
        </authorList>
    </citation>
    <scope>NUCLEOTIDE SEQUENCE</scope>
</reference>
<dbReference type="KEGG" id="mnt:21397691"/>
<comment type="subunit">
    <text evidence="3">Homodimer.</text>
</comment>
<dbReference type="Proteomes" id="UP000030645">
    <property type="component" value="Unassembled WGS sequence"/>
</dbReference>
<feature type="domain" description="Alliinase C-terminal" evidence="7">
    <location>
        <begin position="96"/>
        <end position="455"/>
    </location>
</feature>
<dbReference type="PANTHER" id="PTHR43795">
    <property type="entry name" value="BIFUNCTIONAL ASPARTATE AMINOTRANSFERASE AND GLUTAMATE/ASPARTATE-PREPHENATE AMINOTRANSFERASE-RELATED"/>
    <property type="match status" value="1"/>
</dbReference>
<dbReference type="GO" id="GO:0016846">
    <property type="term" value="F:carbon-sulfur lyase activity"/>
    <property type="evidence" value="ECO:0007669"/>
    <property type="project" value="InterPro"/>
</dbReference>
<keyword evidence="4 8" id="KW-0032">Aminotransferase</keyword>
<dbReference type="Gene3D" id="2.10.25.30">
    <property type="entry name" value="EGF-like, alliinase"/>
    <property type="match status" value="1"/>
</dbReference>
<evidence type="ECO:0000259" key="7">
    <source>
        <dbReference type="Pfam" id="PF04864"/>
    </source>
</evidence>
<comment type="similarity">
    <text evidence="2">Belongs to the alliinase family.</text>
</comment>
<keyword evidence="6" id="KW-0732">Signal</keyword>
<feature type="chain" id="PRO_5004933006" evidence="6">
    <location>
        <begin position="20"/>
        <end position="456"/>
    </location>
</feature>
<evidence type="ECO:0000256" key="6">
    <source>
        <dbReference type="SAM" id="SignalP"/>
    </source>
</evidence>
<evidence type="ECO:0000256" key="5">
    <source>
        <dbReference type="ARBA" id="ARBA00022898"/>
    </source>
</evidence>
<dbReference type="InterPro" id="IPR015424">
    <property type="entry name" value="PyrdxlP-dep_Trfase"/>
</dbReference>
<dbReference type="Pfam" id="PF04864">
    <property type="entry name" value="Alliinase_C"/>
    <property type="match status" value="1"/>
</dbReference>
<proteinExistence type="inferred from homology"/>
<keyword evidence="5" id="KW-0663">Pyridoxal phosphate</keyword>
<sequence>MVKIPGFFSLKHLLVLSLALNVSLVLRVLFESENQGLHYYGLALQKKFRGTSMEESGSVQKVAHVSKRAVLSTPFSSSSSSIGSLSEVEDGGEKIINLDHGDPTMYESYWQKMGEKTTIVIPGWQSMSYFSDIKCVCWFLEPEFAKQVVRLHKVVGNAATEGRHIVVGTGSSQLYLAALFALSPQEAIEPMSVISAAPYYSSYPSMTDYQKSGLHKWAGDARSFNKLGPYIELITSPNNPDGFTRHSVINQTGGALIHDLAYYWPQYTPISSPADNNLTLFTVSKSTGHAGMRIGWALVKDLEIARRMTKFIELNTIGVSKDSQLRAAKVLEAVTDSCEQAGSSKNSESFFEASYRLMAERWQQLRGVVNSSGRFSLPEFSPAFCQFHGQDLQPHPAFAWLKCLKGVEDCESFLRGHKILTRGGKHFGASPQYVRVSMLDRDENFRLFLKRLSTIR</sequence>
<dbReference type="InterPro" id="IPR015422">
    <property type="entry name" value="PyrdxlP-dep_Trfase_small"/>
</dbReference>
<dbReference type="OrthoDB" id="2020362at2759"/>
<feature type="signal peptide" evidence="6">
    <location>
        <begin position="1"/>
        <end position="19"/>
    </location>
</feature>
<name>W9S7I7_9ROSA</name>
<evidence type="ECO:0000313" key="9">
    <source>
        <dbReference type="Proteomes" id="UP000030645"/>
    </source>
</evidence>
<dbReference type="eggNOG" id="ENOG502QPYC">
    <property type="taxonomic scope" value="Eukaryota"/>
</dbReference>
<dbReference type="CDD" id="cd00609">
    <property type="entry name" value="AAT_like"/>
    <property type="match status" value="1"/>
</dbReference>